<dbReference type="AlphaFoldDB" id="A0A2I3SZ46"/>
<sequence length="65" mass="7128">MNVSVANIIGFQNTDTKGISNQNTSTVAFIQYRAMISLSRDPESLRTCTMILCCDTSTKHINSNA</sequence>
<dbReference type="InParanoid" id="A0A2I3SZ46"/>
<proteinExistence type="predicted"/>
<keyword evidence="2" id="KW-1185">Reference proteome</keyword>
<dbReference type="EMBL" id="AACZ04033861">
    <property type="status" value="NOT_ANNOTATED_CDS"/>
    <property type="molecule type" value="Genomic_DNA"/>
</dbReference>
<dbReference type="GeneTree" id="ENSGT00550000076374"/>
<evidence type="ECO:0000313" key="1">
    <source>
        <dbReference type="Ensembl" id="ENSPTRP00000082222.1"/>
    </source>
</evidence>
<dbReference type="Bgee" id="ENSPTRG00000043030">
    <property type="expression patterns" value="Expressed in bone marrow and 12 other cell types or tissues"/>
</dbReference>
<dbReference type="OMA" id="LHTCNMI"/>
<reference evidence="1" key="2">
    <citation type="submission" date="2025-08" db="UniProtKB">
        <authorList>
            <consortium name="Ensembl"/>
        </authorList>
    </citation>
    <scope>IDENTIFICATION</scope>
</reference>
<evidence type="ECO:0000313" key="2">
    <source>
        <dbReference type="Proteomes" id="UP000002277"/>
    </source>
</evidence>
<dbReference type="Proteomes" id="UP000002277">
    <property type="component" value="Chromosome 4"/>
</dbReference>
<organism evidence="1 2">
    <name type="scientific">Pan troglodytes</name>
    <name type="common">Chimpanzee</name>
    <dbReference type="NCBI Taxonomy" id="9598"/>
    <lineage>
        <taxon>Eukaryota</taxon>
        <taxon>Metazoa</taxon>
        <taxon>Chordata</taxon>
        <taxon>Craniata</taxon>
        <taxon>Vertebrata</taxon>
        <taxon>Euteleostomi</taxon>
        <taxon>Mammalia</taxon>
        <taxon>Eutheria</taxon>
        <taxon>Euarchontoglires</taxon>
        <taxon>Primates</taxon>
        <taxon>Haplorrhini</taxon>
        <taxon>Catarrhini</taxon>
        <taxon>Hominidae</taxon>
        <taxon>Pan</taxon>
    </lineage>
</organism>
<reference evidence="1 2" key="1">
    <citation type="journal article" date="2005" name="Nature">
        <title>Initial sequence of the chimpanzee genome and comparison with the human genome.</title>
        <authorList>
            <consortium name="Chimpanzee sequencing and analysis consortium"/>
        </authorList>
    </citation>
    <scope>NUCLEOTIDE SEQUENCE [LARGE SCALE GENOMIC DNA]</scope>
</reference>
<protein>
    <submittedName>
        <fullName evidence="1">Uncharacterized protein</fullName>
    </submittedName>
</protein>
<accession>A0A2I3SZ46</accession>
<dbReference type="Ensembl" id="ENSPTRT00000097290.1">
    <property type="protein sequence ID" value="ENSPTRP00000082222.1"/>
    <property type="gene ID" value="ENSPTRG00000043030.1"/>
</dbReference>
<name>A0A2I3SZ46_PANTR</name>
<reference evidence="1" key="3">
    <citation type="submission" date="2025-09" db="UniProtKB">
        <authorList>
            <consortium name="Ensembl"/>
        </authorList>
    </citation>
    <scope>IDENTIFICATION</scope>
</reference>